<dbReference type="VEuPathDB" id="FungiDB:SPRG_02663"/>
<dbReference type="SUPFAM" id="SSF53474">
    <property type="entry name" value="alpha/beta-Hydrolases"/>
    <property type="match status" value="1"/>
</dbReference>
<keyword evidence="2" id="KW-0732">Signal</keyword>
<dbReference type="NCBIfam" id="TIGR00976">
    <property type="entry name" value="CocE_NonD"/>
    <property type="match status" value="1"/>
</dbReference>
<dbReference type="OMA" id="AHNRWKE"/>
<dbReference type="GO" id="GO:0008239">
    <property type="term" value="F:dipeptidyl-peptidase activity"/>
    <property type="evidence" value="ECO:0007669"/>
    <property type="project" value="InterPro"/>
</dbReference>
<sequence length="715" mass="78701">MSGYMNNMMISVGLMVVVQSVVNSYFGFETPATCAPGVNDNSWIPEYQSTTLFHPKSVVRSSTYLELADGVALATDVYTSQDAEYHGLKVPTILHLTRHGRGYTLDFPFSKVSARGDFINPRTNTYITKFVAEGYAWVAVDIRGTGASSGVKTMDFDDQESADAKEVIEWITKQSWSNGDVTAFGVGLDGVSALVIAADPHPALKAVTLNGVPAELFESVLLPGGALNNHGTKMFSSFCHATDNNYRWEGVPSFKARLMMKNFGGNVYPVNTSEPNVMAAAVAPHKANPVLFDELQAITFRDDSFATIPATFEQFDARRLFAKLAKSPVAILSLSGYFDTGVTRSSIWLHQYLTGQMDAATLAALGLDAVEVGDVPATKYRLIMGPWSHANVDNVDPFAEAKTRCFDTIVEVSRFLDFHTYPERRQDSGIDVEEPIHYFTMGEQKWKTTTAWPPALIDTTQTLYFSDDKKMVEDLSEVIDGEQALDIKAGSETLSGVTTRWHFLDHIFLNKPSYAHNRDGLEKDLISFVSPPLHVAELTGEMTLKVFFSANKPVVNLFAYLEDVNGVAPIDQRVVAGAKVRGGITYITEGNVNPMHKSVAPGSPLRTFRKADARVIEPETIYEATFNFLPTSYLLPHDHQLRVTIAGSEYPSFAVRDSENLATKLTIHYGAQYPSSLTIKSHEVELPVKVAFVESGVKTAAPAKDEDEFAEKIEL</sequence>
<dbReference type="GeneID" id="24125206"/>
<feature type="domain" description="Xaa-Pro dipeptidyl-peptidase C-terminal" evidence="3">
    <location>
        <begin position="413"/>
        <end position="678"/>
    </location>
</feature>
<evidence type="ECO:0000259" key="3">
    <source>
        <dbReference type="SMART" id="SM00939"/>
    </source>
</evidence>
<dbReference type="STRING" id="695850.A0A067D2H5"/>
<dbReference type="InterPro" id="IPR029058">
    <property type="entry name" value="AB_hydrolase_fold"/>
</dbReference>
<proteinExistence type="predicted"/>
<dbReference type="InterPro" id="IPR000383">
    <property type="entry name" value="Xaa-Pro-like_dom"/>
</dbReference>
<dbReference type="KEGG" id="spar:SPRG_02663"/>
<evidence type="ECO:0000313" key="4">
    <source>
        <dbReference type="EMBL" id="KDO32971.1"/>
    </source>
</evidence>
<dbReference type="OrthoDB" id="416441at2759"/>
<feature type="chain" id="PRO_5001635175" description="Xaa-Pro dipeptidyl-peptidase C-terminal domain-containing protein" evidence="2">
    <location>
        <begin position="24"/>
        <end position="715"/>
    </location>
</feature>
<keyword evidence="5" id="KW-1185">Reference proteome</keyword>
<dbReference type="InterPro" id="IPR005674">
    <property type="entry name" value="CocE/Ser_esterase"/>
</dbReference>
<evidence type="ECO:0000256" key="2">
    <source>
        <dbReference type="SAM" id="SignalP"/>
    </source>
</evidence>
<dbReference type="Pfam" id="PF02129">
    <property type="entry name" value="Peptidase_S15"/>
    <property type="match status" value="1"/>
</dbReference>
<dbReference type="SUPFAM" id="SSF49785">
    <property type="entry name" value="Galactose-binding domain-like"/>
    <property type="match status" value="1"/>
</dbReference>
<reference evidence="4 5" key="1">
    <citation type="journal article" date="2013" name="PLoS Genet.">
        <title>Distinctive expansion of potential virulence genes in the genome of the oomycete fish pathogen Saprolegnia parasitica.</title>
        <authorList>
            <person name="Jiang R.H."/>
            <person name="de Bruijn I."/>
            <person name="Haas B.J."/>
            <person name="Belmonte R."/>
            <person name="Lobach L."/>
            <person name="Christie J."/>
            <person name="van den Ackerveken G."/>
            <person name="Bottin A."/>
            <person name="Bulone V."/>
            <person name="Diaz-Moreno S.M."/>
            <person name="Dumas B."/>
            <person name="Fan L."/>
            <person name="Gaulin E."/>
            <person name="Govers F."/>
            <person name="Grenville-Briggs L.J."/>
            <person name="Horner N.R."/>
            <person name="Levin J.Z."/>
            <person name="Mammella M."/>
            <person name="Meijer H.J."/>
            <person name="Morris P."/>
            <person name="Nusbaum C."/>
            <person name="Oome S."/>
            <person name="Phillips A.J."/>
            <person name="van Rooyen D."/>
            <person name="Rzeszutek E."/>
            <person name="Saraiva M."/>
            <person name="Secombes C.J."/>
            <person name="Seidl M.F."/>
            <person name="Snel B."/>
            <person name="Stassen J.H."/>
            <person name="Sykes S."/>
            <person name="Tripathy S."/>
            <person name="van den Berg H."/>
            <person name="Vega-Arreguin J.C."/>
            <person name="Wawra S."/>
            <person name="Young S.K."/>
            <person name="Zeng Q."/>
            <person name="Dieguez-Uribeondo J."/>
            <person name="Russ C."/>
            <person name="Tyler B.M."/>
            <person name="van West P."/>
        </authorList>
    </citation>
    <scope>NUCLEOTIDE SEQUENCE [LARGE SCALE GENOMIC DNA]</scope>
    <source>
        <strain evidence="4 5">CBS 223.65</strain>
    </source>
</reference>
<dbReference type="Gene3D" id="1.10.3020.10">
    <property type="entry name" value="alpha-amino acid ester hydrolase ( Helical cap domain)"/>
    <property type="match status" value="1"/>
</dbReference>
<gene>
    <name evidence="4" type="ORF">SPRG_02663</name>
</gene>
<keyword evidence="1" id="KW-0378">Hydrolase</keyword>
<protein>
    <recommendedName>
        <fullName evidence="3">Xaa-Pro dipeptidyl-peptidase C-terminal domain-containing protein</fullName>
    </recommendedName>
</protein>
<evidence type="ECO:0000313" key="5">
    <source>
        <dbReference type="Proteomes" id="UP000030745"/>
    </source>
</evidence>
<dbReference type="Pfam" id="PF08530">
    <property type="entry name" value="PepX_C"/>
    <property type="match status" value="1"/>
</dbReference>
<organism evidence="4 5">
    <name type="scientific">Saprolegnia parasitica (strain CBS 223.65)</name>
    <dbReference type="NCBI Taxonomy" id="695850"/>
    <lineage>
        <taxon>Eukaryota</taxon>
        <taxon>Sar</taxon>
        <taxon>Stramenopiles</taxon>
        <taxon>Oomycota</taxon>
        <taxon>Saprolegniomycetes</taxon>
        <taxon>Saprolegniales</taxon>
        <taxon>Saprolegniaceae</taxon>
        <taxon>Saprolegnia</taxon>
    </lineage>
</organism>
<dbReference type="RefSeq" id="XP_012196617.1">
    <property type="nucleotide sequence ID" value="XM_012341227.1"/>
</dbReference>
<evidence type="ECO:0000256" key="1">
    <source>
        <dbReference type="ARBA" id="ARBA00022801"/>
    </source>
</evidence>
<dbReference type="EMBL" id="KK583194">
    <property type="protein sequence ID" value="KDO32971.1"/>
    <property type="molecule type" value="Genomic_DNA"/>
</dbReference>
<dbReference type="Gene3D" id="3.40.50.1820">
    <property type="entry name" value="alpha/beta hydrolase"/>
    <property type="match status" value="1"/>
</dbReference>
<feature type="signal peptide" evidence="2">
    <location>
        <begin position="1"/>
        <end position="23"/>
    </location>
</feature>
<dbReference type="AlphaFoldDB" id="A0A067D2H5"/>
<accession>A0A067D2H5</accession>
<dbReference type="InterPro" id="IPR008979">
    <property type="entry name" value="Galactose-bd-like_sf"/>
</dbReference>
<name>A0A067D2H5_SAPPC</name>
<dbReference type="InterPro" id="IPR013736">
    <property type="entry name" value="Xaa-Pro_dipept_C"/>
</dbReference>
<dbReference type="SMART" id="SM00939">
    <property type="entry name" value="PepX_C"/>
    <property type="match status" value="1"/>
</dbReference>
<dbReference type="Gene3D" id="2.60.120.260">
    <property type="entry name" value="Galactose-binding domain-like"/>
    <property type="match status" value="1"/>
</dbReference>
<dbReference type="Proteomes" id="UP000030745">
    <property type="component" value="Unassembled WGS sequence"/>
</dbReference>